<evidence type="ECO:0000259" key="2">
    <source>
        <dbReference type="Pfam" id="PF00487"/>
    </source>
</evidence>
<sequence length="390" mass="44837">MVPPPIALDETAVKTKQPPSPLKEGDFNDRLLSYDKEGYPKLGSLMKALPEKIFHVSTAKSLFYFAVDTAACIASIGFLYAVVTSEVYRSLALWQQAITVAPLQILAGFAMWCQWCIGHDAGHSLISKEYKWLNSVVGEISHSIFCLTPFVPWQLSHRRHHTFHNHLERDYSHQWFVREKRDELETWVKASYATRNFHLPFLYFVYLAVGVPDGGHVIPFYGRLWEGQKLSTKLRGVGSSLLSIATAGALWANMGFADFTVVCMVPWVVMSFWLFMVTYLQHHSDDGKLYTDETYTFVKGAFETVDRSYGKWTNRLSHHMMDGHVMHHLFFERVPHYNLEAGTNALTDILGKEGKGDLYKSIETKAYTQEIVKQFDENWFFVNEKQIIRE</sequence>
<dbReference type="InterPro" id="IPR012171">
    <property type="entry name" value="Fatty_acid_desaturase"/>
</dbReference>
<dbReference type="PANTHER" id="PTHR32100">
    <property type="entry name" value="OMEGA-6 FATTY ACID DESATURASE, CHLOROPLASTIC"/>
    <property type="match status" value="1"/>
</dbReference>
<dbReference type="InterPro" id="IPR005804">
    <property type="entry name" value="FA_desaturase_dom"/>
</dbReference>
<dbReference type="Proteomes" id="UP000291116">
    <property type="component" value="Unassembled WGS sequence"/>
</dbReference>
<evidence type="ECO:0000256" key="1">
    <source>
        <dbReference type="SAM" id="Phobius"/>
    </source>
</evidence>
<protein>
    <recommendedName>
        <fullName evidence="2">Fatty acid desaturase domain-containing protein</fullName>
    </recommendedName>
</protein>
<keyword evidence="4" id="KW-1185">Reference proteome</keyword>
<keyword evidence="1" id="KW-0812">Transmembrane</keyword>
<dbReference type="Pfam" id="PF00487">
    <property type="entry name" value="FA_desaturase"/>
    <property type="match status" value="1"/>
</dbReference>
<feature type="transmembrane region" description="Helical" evidence="1">
    <location>
        <begin position="259"/>
        <end position="280"/>
    </location>
</feature>
<organism evidence="3 4">
    <name type="scientific">Pseudo-nitzschia multistriata</name>
    <dbReference type="NCBI Taxonomy" id="183589"/>
    <lineage>
        <taxon>Eukaryota</taxon>
        <taxon>Sar</taxon>
        <taxon>Stramenopiles</taxon>
        <taxon>Ochrophyta</taxon>
        <taxon>Bacillariophyta</taxon>
        <taxon>Bacillariophyceae</taxon>
        <taxon>Bacillariophycidae</taxon>
        <taxon>Bacillariales</taxon>
        <taxon>Bacillariaceae</taxon>
        <taxon>Pseudo-nitzschia</taxon>
    </lineage>
</organism>
<dbReference type="OrthoDB" id="1461976at2759"/>
<keyword evidence="1" id="KW-1133">Transmembrane helix</keyword>
<accession>A0A448Z3Z7</accession>
<dbReference type="GO" id="GO:0016491">
    <property type="term" value="F:oxidoreductase activity"/>
    <property type="evidence" value="ECO:0007669"/>
    <property type="project" value="InterPro"/>
</dbReference>
<dbReference type="EMBL" id="CAACVS010000105">
    <property type="protein sequence ID" value="VEU36847.1"/>
    <property type="molecule type" value="Genomic_DNA"/>
</dbReference>
<feature type="transmembrane region" description="Helical" evidence="1">
    <location>
        <begin position="62"/>
        <end position="81"/>
    </location>
</feature>
<dbReference type="GO" id="GO:0006629">
    <property type="term" value="P:lipid metabolic process"/>
    <property type="evidence" value="ECO:0007669"/>
    <property type="project" value="InterPro"/>
</dbReference>
<proteinExistence type="predicted"/>
<reference evidence="3 4" key="1">
    <citation type="submission" date="2019-01" db="EMBL/GenBank/DDBJ databases">
        <authorList>
            <person name="Ferrante I. M."/>
        </authorList>
    </citation>
    <scope>NUCLEOTIDE SEQUENCE [LARGE SCALE GENOMIC DNA]</scope>
    <source>
        <strain evidence="3 4">B856</strain>
    </source>
</reference>
<evidence type="ECO:0000313" key="3">
    <source>
        <dbReference type="EMBL" id="VEU36847.1"/>
    </source>
</evidence>
<feature type="domain" description="Fatty acid desaturase" evidence="2">
    <location>
        <begin position="101"/>
        <end position="353"/>
    </location>
</feature>
<evidence type="ECO:0000313" key="4">
    <source>
        <dbReference type="Proteomes" id="UP000291116"/>
    </source>
</evidence>
<name>A0A448Z3Z7_9STRA</name>
<dbReference type="AlphaFoldDB" id="A0A448Z3Z7"/>
<keyword evidence="1" id="KW-0472">Membrane</keyword>
<feature type="transmembrane region" description="Helical" evidence="1">
    <location>
        <begin position="201"/>
        <end position="222"/>
    </location>
</feature>
<gene>
    <name evidence="3" type="ORF">PSNMU_V1.4_AUG-EV-PASAV3_0036200</name>
</gene>